<dbReference type="Proteomes" id="UP000054928">
    <property type="component" value="Unassembled WGS sequence"/>
</dbReference>
<dbReference type="GeneID" id="36399132"/>
<evidence type="ECO:0000313" key="1">
    <source>
        <dbReference type="EMBL" id="CEG36820.1"/>
    </source>
</evidence>
<dbReference type="RefSeq" id="XP_024573189.1">
    <property type="nucleotide sequence ID" value="XM_024722076.1"/>
</dbReference>
<reference evidence="2" key="1">
    <citation type="submission" date="2014-09" db="EMBL/GenBank/DDBJ databases">
        <authorList>
            <person name="Sharma Rahul"/>
            <person name="Thines Marco"/>
        </authorList>
    </citation>
    <scope>NUCLEOTIDE SEQUENCE [LARGE SCALE GENOMIC DNA]</scope>
</reference>
<keyword evidence="2" id="KW-1185">Reference proteome</keyword>
<name>A0A0P1A9Q4_PLAHL</name>
<protein>
    <submittedName>
        <fullName evidence="1">Uncharacterized protein</fullName>
    </submittedName>
</protein>
<dbReference type="EMBL" id="CCYD01000252">
    <property type="protein sequence ID" value="CEG36820.1"/>
    <property type="molecule type" value="Genomic_DNA"/>
</dbReference>
<dbReference type="AlphaFoldDB" id="A0A0P1A9Q4"/>
<evidence type="ECO:0000313" key="2">
    <source>
        <dbReference type="Proteomes" id="UP000054928"/>
    </source>
</evidence>
<organism evidence="1 2">
    <name type="scientific">Plasmopara halstedii</name>
    <name type="common">Downy mildew of sunflower</name>
    <dbReference type="NCBI Taxonomy" id="4781"/>
    <lineage>
        <taxon>Eukaryota</taxon>
        <taxon>Sar</taxon>
        <taxon>Stramenopiles</taxon>
        <taxon>Oomycota</taxon>
        <taxon>Peronosporomycetes</taxon>
        <taxon>Peronosporales</taxon>
        <taxon>Peronosporaceae</taxon>
        <taxon>Plasmopara</taxon>
    </lineage>
</organism>
<sequence length="57" mass="6356">MNSFETTYDADVCLANPGVPYEIYLCKLVKDCVAMNKNCNTNFRPSEGHVSEPLAEI</sequence>
<accession>A0A0P1A9Q4</accession>
<proteinExistence type="predicted"/>